<dbReference type="STRING" id="1286106.MPL1_05369"/>
<dbReference type="PROSITE" id="PS51352">
    <property type="entry name" value="THIOREDOXIN_2"/>
    <property type="match status" value="1"/>
</dbReference>
<keyword evidence="4" id="KW-1185">Reference proteome</keyword>
<gene>
    <name evidence="3" type="ORF">MPL1_05369</name>
</gene>
<evidence type="ECO:0000313" key="4">
    <source>
        <dbReference type="Proteomes" id="UP000012019"/>
    </source>
</evidence>
<dbReference type="PANTHER" id="PTHR42852">
    <property type="entry name" value="THIOL:DISULFIDE INTERCHANGE PROTEIN DSBE"/>
    <property type="match status" value="1"/>
</dbReference>
<organism evidence="3 4">
    <name type="scientific">Methylophaga lonarensis MPL</name>
    <dbReference type="NCBI Taxonomy" id="1286106"/>
    <lineage>
        <taxon>Bacteria</taxon>
        <taxon>Pseudomonadati</taxon>
        <taxon>Pseudomonadota</taxon>
        <taxon>Gammaproteobacteria</taxon>
        <taxon>Thiotrichales</taxon>
        <taxon>Piscirickettsiaceae</taxon>
        <taxon>Methylophaga</taxon>
    </lineage>
</organism>
<keyword evidence="1" id="KW-0812">Transmembrane</keyword>
<dbReference type="Gene3D" id="3.40.30.10">
    <property type="entry name" value="Glutaredoxin"/>
    <property type="match status" value="1"/>
</dbReference>
<dbReference type="Pfam" id="PF00578">
    <property type="entry name" value="AhpC-TSA"/>
    <property type="match status" value="1"/>
</dbReference>
<accession>M7P1K7</accession>
<dbReference type="AlphaFoldDB" id="M7P1K7"/>
<dbReference type="InterPro" id="IPR050553">
    <property type="entry name" value="Thioredoxin_ResA/DsbE_sf"/>
</dbReference>
<sequence length="169" mass="19071">MKSTSRLLTYTVSIALVLFLVFWFRDGQGPKMPDISFTDIDGQTHQLADYLGQPVLMIFWATDCPGCIQEIPDLQKLYADYVPQGLSMLSIALPHDTPEHLKAMRAERSLPYAIVWDQDGSIGRAFDNVRVTPTHFLIAPNGEIVMRKIGVLDRQVIENRLNRMGLQPA</sequence>
<dbReference type="InterPro" id="IPR000866">
    <property type="entry name" value="AhpC/TSA"/>
</dbReference>
<dbReference type="CDD" id="cd02966">
    <property type="entry name" value="TlpA_like_family"/>
    <property type="match status" value="1"/>
</dbReference>
<evidence type="ECO:0000313" key="3">
    <source>
        <dbReference type="EMBL" id="EMR13371.1"/>
    </source>
</evidence>
<reference evidence="3 4" key="1">
    <citation type="journal article" date="2013" name="Genome Announc.">
        <title>Draft Genome Sequence of Methylophaga lonarensis MPLT, a Haloalkaliphilic (Non-Methane-Utilizing) Methylotroph.</title>
        <authorList>
            <person name="Shetty S.A."/>
            <person name="Marathe N.P."/>
            <person name="Munot H."/>
            <person name="Antony C.P."/>
            <person name="Dhotre D.P."/>
            <person name="Murrell J.C."/>
            <person name="Shouche Y.S."/>
        </authorList>
    </citation>
    <scope>NUCLEOTIDE SEQUENCE [LARGE SCALE GENOMIC DNA]</scope>
    <source>
        <strain evidence="3 4">MPL</strain>
    </source>
</reference>
<dbReference type="GO" id="GO:0016209">
    <property type="term" value="F:antioxidant activity"/>
    <property type="evidence" value="ECO:0007669"/>
    <property type="project" value="InterPro"/>
</dbReference>
<dbReference type="GO" id="GO:0016491">
    <property type="term" value="F:oxidoreductase activity"/>
    <property type="evidence" value="ECO:0007669"/>
    <property type="project" value="InterPro"/>
</dbReference>
<dbReference type="PANTHER" id="PTHR42852:SF17">
    <property type="entry name" value="THIOREDOXIN-LIKE PROTEIN HI_1115"/>
    <property type="match status" value="1"/>
</dbReference>
<proteinExistence type="predicted"/>
<dbReference type="PATRIC" id="fig|1286106.3.peg.1076"/>
<feature type="domain" description="Thioredoxin" evidence="2">
    <location>
        <begin position="26"/>
        <end position="166"/>
    </location>
</feature>
<keyword evidence="1" id="KW-0472">Membrane</keyword>
<dbReference type="SUPFAM" id="SSF52833">
    <property type="entry name" value="Thioredoxin-like"/>
    <property type="match status" value="1"/>
</dbReference>
<dbReference type="EMBL" id="APHR01000026">
    <property type="protein sequence ID" value="EMR13371.1"/>
    <property type="molecule type" value="Genomic_DNA"/>
</dbReference>
<dbReference type="InterPro" id="IPR036249">
    <property type="entry name" value="Thioredoxin-like_sf"/>
</dbReference>
<evidence type="ECO:0000256" key="1">
    <source>
        <dbReference type="SAM" id="Phobius"/>
    </source>
</evidence>
<protein>
    <submittedName>
        <fullName evidence="3">Thioredoxin</fullName>
    </submittedName>
</protein>
<dbReference type="InterPro" id="IPR013766">
    <property type="entry name" value="Thioredoxin_domain"/>
</dbReference>
<evidence type="ECO:0000259" key="2">
    <source>
        <dbReference type="PROSITE" id="PS51352"/>
    </source>
</evidence>
<dbReference type="OrthoDB" id="9799347at2"/>
<feature type="transmembrane region" description="Helical" evidence="1">
    <location>
        <begin position="7"/>
        <end position="24"/>
    </location>
</feature>
<dbReference type="RefSeq" id="WP_009726079.1">
    <property type="nucleotide sequence ID" value="NZ_APHR01000026.1"/>
</dbReference>
<keyword evidence="1" id="KW-1133">Transmembrane helix</keyword>
<name>M7P1K7_9GAMM</name>
<comment type="caution">
    <text evidence="3">The sequence shown here is derived from an EMBL/GenBank/DDBJ whole genome shotgun (WGS) entry which is preliminary data.</text>
</comment>
<dbReference type="Proteomes" id="UP000012019">
    <property type="component" value="Unassembled WGS sequence"/>
</dbReference>
<dbReference type="eggNOG" id="COG0526">
    <property type="taxonomic scope" value="Bacteria"/>
</dbReference>